<dbReference type="STRING" id="426128.SAMN05660297_01265"/>
<evidence type="ECO:0000313" key="2">
    <source>
        <dbReference type="Proteomes" id="UP000199568"/>
    </source>
</evidence>
<keyword evidence="2" id="KW-1185">Reference proteome</keyword>
<dbReference type="OrthoDB" id="2381664at2"/>
<accession>A0A1I0BIX9</accession>
<proteinExistence type="predicted"/>
<name>A0A1I0BIX9_9FIRM</name>
<dbReference type="AlphaFoldDB" id="A0A1I0BIX9"/>
<dbReference type="RefSeq" id="WP_090440983.1">
    <property type="nucleotide sequence ID" value="NZ_FOHU01000004.1"/>
</dbReference>
<dbReference type="Proteomes" id="UP000199568">
    <property type="component" value="Unassembled WGS sequence"/>
</dbReference>
<gene>
    <name evidence="1" type="ORF">SAMN05660297_01265</name>
</gene>
<evidence type="ECO:0000313" key="1">
    <source>
        <dbReference type="EMBL" id="SET06197.1"/>
    </source>
</evidence>
<protein>
    <submittedName>
        <fullName evidence="1">Uncharacterized protein</fullName>
    </submittedName>
</protein>
<sequence length="165" mass="17910">MARLKKSPALTFIIVLIVLLIVGQVVYANTKEPGSSEDPLVTLSYVEQRIEQVRFYIDEKLSSSQPGQPSGDSTKGGSLELVYLSTGERLIADAGTEIILRAGNAVAIDSHRGGLSDVTAATDIRMNQQIPPNHLIIVPREDGRGVRALTNDVILLVRGKYTIEK</sequence>
<organism evidence="1 2">
    <name type="scientific">Natronincola peptidivorans</name>
    <dbReference type="NCBI Taxonomy" id="426128"/>
    <lineage>
        <taxon>Bacteria</taxon>
        <taxon>Bacillati</taxon>
        <taxon>Bacillota</taxon>
        <taxon>Clostridia</taxon>
        <taxon>Peptostreptococcales</taxon>
        <taxon>Natronincolaceae</taxon>
        <taxon>Natronincola</taxon>
    </lineage>
</organism>
<reference evidence="1 2" key="1">
    <citation type="submission" date="2016-10" db="EMBL/GenBank/DDBJ databases">
        <authorList>
            <person name="de Groot N.N."/>
        </authorList>
    </citation>
    <scope>NUCLEOTIDE SEQUENCE [LARGE SCALE GENOMIC DNA]</scope>
    <source>
        <strain evidence="1 2">DSM 18979</strain>
    </source>
</reference>
<dbReference type="EMBL" id="FOHU01000004">
    <property type="protein sequence ID" value="SET06197.1"/>
    <property type="molecule type" value="Genomic_DNA"/>
</dbReference>